<dbReference type="InterPro" id="IPR011991">
    <property type="entry name" value="ArsR-like_HTH"/>
</dbReference>
<dbReference type="InterPro" id="IPR036390">
    <property type="entry name" value="WH_DNA-bd_sf"/>
</dbReference>
<reference evidence="2 3" key="1">
    <citation type="submission" date="2020-08" db="EMBL/GenBank/DDBJ databases">
        <title>Genome public.</title>
        <authorList>
            <person name="Liu C."/>
            <person name="Sun Q."/>
        </authorList>
    </citation>
    <scope>NUCLEOTIDE SEQUENCE [LARGE SCALE GENOMIC DNA]</scope>
    <source>
        <strain evidence="2 3">NSJ-26</strain>
    </source>
</reference>
<sequence>MNFKFYPKESKIYDFLKFPRLLFYREESKKREMENNYEGLVIDDYLDFVKDVEERLTVLREDIQKFYGASFLYEYDFIDLITQSHGICNTIYGYEDERDYLKLLLELSKEEISRNLIYSLIQINEEYLNDNEDVMERARDISGNKDHMISFIKELSIEASSKWNLFLIVEDPKGHMKSYIDLMMEILPIFNRVYEIYEEEILSYGKKLESFLNENGEEGLKNISYSMIDSKLIENQDIKLIVSKVYSYAVSMFNVKEDSYVVWGFKMEETFKKMKEIDENKTQGRVQIFKNLGDKTRYETLKLIAQGQSSTTEIAKKLGVSTATISYHINNFLTTKVIKLDKRDKRYGYTIDYELLSKVIEGLKEDLLFPNP</sequence>
<accession>A0A926F1M7</accession>
<dbReference type="RefSeq" id="WP_249323093.1">
    <property type="nucleotide sequence ID" value="NZ_JACRTK010000001.1"/>
</dbReference>
<dbReference type="Proteomes" id="UP000601522">
    <property type="component" value="Unassembled WGS sequence"/>
</dbReference>
<dbReference type="InterPro" id="IPR001845">
    <property type="entry name" value="HTH_ArsR_DNA-bd_dom"/>
</dbReference>
<dbReference type="SUPFAM" id="SSF46785">
    <property type="entry name" value="Winged helix' DNA-binding domain"/>
    <property type="match status" value="1"/>
</dbReference>
<dbReference type="GO" id="GO:0003700">
    <property type="term" value="F:DNA-binding transcription factor activity"/>
    <property type="evidence" value="ECO:0007669"/>
    <property type="project" value="InterPro"/>
</dbReference>
<organism evidence="2 3">
    <name type="scientific">Wansuia hejianensis</name>
    <dbReference type="NCBI Taxonomy" id="2763667"/>
    <lineage>
        <taxon>Bacteria</taxon>
        <taxon>Bacillati</taxon>
        <taxon>Bacillota</taxon>
        <taxon>Clostridia</taxon>
        <taxon>Lachnospirales</taxon>
        <taxon>Lachnospiraceae</taxon>
        <taxon>Wansuia</taxon>
    </lineage>
</organism>
<dbReference type="InterPro" id="IPR036388">
    <property type="entry name" value="WH-like_DNA-bd_sf"/>
</dbReference>
<evidence type="ECO:0000313" key="3">
    <source>
        <dbReference type="Proteomes" id="UP000601522"/>
    </source>
</evidence>
<proteinExistence type="predicted"/>
<comment type="caution">
    <text evidence="2">The sequence shown here is derived from an EMBL/GenBank/DDBJ whole genome shotgun (WGS) entry which is preliminary data.</text>
</comment>
<protein>
    <submittedName>
        <fullName evidence="2">Winged helix-turn-helix transcriptional regulator</fullName>
    </submittedName>
</protein>
<dbReference type="PROSITE" id="PS50987">
    <property type="entry name" value="HTH_ARSR_2"/>
    <property type="match status" value="1"/>
</dbReference>
<gene>
    <name evidence="2" type="ORF">H8689_03850</name>
</gene>
<dbReference type="CDD" id="cd00090">
    <property type="entry name" value="HTH_ARSR"/>
    <property type="match status" value="1"/>
</dbReference>
<evidence type="ECO:0000259" key="1">
    <source>
        <dbReference type="PROSITE" id="PS50987"/>
    </source>
</evidence>
<dbReference type="InterPro" id="IPR000792">
    <property type="entry name" value="Tscrpt_reg_LuxR_C"/>
</dbReference>
<keyword evidence="3" id="KW-1185">Reference proteome</keyword>
<dbReference type="EMBL" id="JACRTK010000001">
    <property type="protein sequence ID" value="MBC8590275.1"/>
    <property type="molecule type" value="Genomic_DNA"/>
</dbReference>
<evidence type="ECO:0000313" key="2">
    <source>
        <dbReference type="EMBL" id="MBC8590275.1"/>
    </source>
</evidence>
<dbReference type="AlphaFoldDB" id="A0A926F1M7"/>
<name>A0A926F1M7_9FIRM</name>
<dbReference type="Gene3D" id="1.10.10.10">
    <property type="entry name" value="Winged helix-like DNA-binding domain superfamily/Winged helix DNA-binding domain"/>
    <property type="match status" value="1"/>
</dbReference>
<dbReference type="Pfam" id="PF00196">
    <property type="entry name" value="GerE"/>
    <property type="match status" value="1"/>
</dbReference>
<dbReference type="SMART" id="SM00418">
    <property type="entry name" value="HTH_ARSR"/>
    <property type="match status" value="1"/>
</dbReference>
<feature type="domain" description="HTH arsR-type" evidence="1">
    <location>
        <begin position="277"/>
        <end position="371"/>
    </location>
</feature>